<gene>
    <name evidence="9" type="ORF">CTI12_AA289760</name>
</gene>
<keyword evidence="2 6" id="KW-0479">Metal-binding</keyword>
<name>A0A2U1NBS5_ARTAN</name>
<dbReference type="GO" id="GO:0035513">
    <property type="term" value="P:oxidative RNA demethylation"/>
    <property type="evidence" value="ECO:0007669"/>
    <property type="project" value="TreeGrafter"/>
</dbReference>
<dbReference type="GO" id="GO:0005737">
    <property type="term" value="C:cytoplasm"/>
    <property type="evidence" value="ECO:0007669"/>
    <property type="project" value="TreeGrafter"/>
</dbReference>
<evidence type="ECO:0000256" key="3">
    <source>
        <dbReference type="ARBA" id="ARBA00022964"/>
    </source>
</evidence>
<dbReference type="PANTHER" id="PTHR16557:SF10">
    <property type="entry name" value="2-OXOGLUTARATE-DEPENDENT DIOXYGENASE FAMILY PROTEIN"/>
    <property type="match status" value="1"/>
</dbReference>
<dbReference type="Proteomes" id="UP000245207">
    <property type="component" value="Unassembled WGS sequence"/>
</dbReference>
<protein>
    <submittedName>
        <fullName evidence="9">SET domain group 40</fullName>
    </submittedName>
</protein>
<keyword evidence="4" id="KW-0560">Oxidoreductase</keyword>
<dbReference type="GO" id="GO:0008198">
    <property type="term" value="F:ferrous iron binding"/>
    <property type="evidence" value="ECO:0007669"/>
    <property type="project" value="TreeGrafter"/>
</dbReference>
<evidence type="ECO:0000256" key="6">
    <source>
        <dbReference type="PIRSR" id="PIRSR604574-2"/>
    </source>
</evidence>
<comment type="cofactor">
    <cofactor evidence="6">
        <name>Fe(2+)</name>
        <dbReference type="ChEBI" id="CHEBI:29033"/>
    </cofactor>
    <text evidence="6">Binds 1 Fe(2+) ion per subunit.</text>
</comment>
<evidence type="ECO:0000256" key="5">
    <source>
        <dbReference type="ARBA" id="ARBA00023004"/>
    </source>
</evidence>
<organism evidence="9 10">
    <name type="scientific">Artemisia annua</name>
    <name type="common">Sweet wormwood</name>
    <dbReference type="NCBI Taxonomy" id="35608"/>
    <lineage>
        <taxon>Eukaryota</taxon>
        <taxon>Viridiplantae</taxon>
        <taxon>Streptophyta</taxon>
        <taxon>Embryophyta</taxon>
        <taxon>Tracheophyta</taxon>
        <taxon>Spermatophyta</taxon>
        <taxon>Magnoliopsida</taxon>
        <taxon>eudicotyledons</taxon>
        <taxon>Gunneridae</taxon>
        <taxon>Pentapetalae</taxon>
        <taxon>asterids</taxon>
        <taxon>campanulids</taxon>
        <taxon>Asterales</taxon>
        <taxon>Asteraceae</taxon>
        <taxon>Asteroideae</taxon>
        <taxon>Anthemideae</taxon>
        <taxon>Artemisiinae</taxon>
        <taxon>Artemisia</taxon>
    </lineage>
</organism>
<dbReference type="EMBL" id="PKPP01003155">
    <property type="protein sequence ID" value="PWA70964.1"/>
    <property type="molecule type" value="Genomic_DNA"/>
</dbReference>
<keyword evidence="3" id="KW-0223">Dioxygenase</keyword>
<feature type="domain" description="Alpha-ketoglutarate-dependent dioxygenase AlkB-like" evidence="8">
    <location>
        <begin position="558"/>
        <end position="674"/>
    </location>
</feature>
<sequence>MEQDIAGKVRSLIASYSLINAACKLKLEDYKQVVKLCTKVCGNKALSFFIHSVPTHLLRIALFGRNETTSGSKRASRFFFGLVDVRSSLAQQLSTAFKHTHNSRIFWSTLSCTTNFYTNSTIINRPQKFVDQSESVRREKGRKGVMKRLRFELERILITTKLENEKMNRNRLFIELGRFQRCRRRVERNSGPLTYLTKAWLCISFIVVNGFSKQLFYNLVDHLLLFNVLKISTSRNSVWFYVKYDEKILTIALLNEVAKGKRSWWYPYLTQFPTNYDVLPSFDKFEIQALQISSCTMHIPWDAAGCFCRVGDFFNYAAPDEEQLLSEDSANAYMGAKSLRLTDGVFEEKYDAYCFYARRDYKKGEQLFKVVWMFSGTGYCCLAVAIAYLKKQVMFFIILLCRSDIGASLIETIRKVKWKLKCLISPSFYPGGDDGTHAMLGEELGLRLDWTRSSLTSTQNIVDFGTSASRVCSTLYQNASHESRPGSYFEYPGSLPFMGNVGHGVEHISPLSISDGYHMKMDKKVFIVDPTWMDIIVLQFWIISLIYINLNHSVNVRSDGSEAPPVPGTFLSLVETAIQDYQGYASSAEIPSIYPDICIVNLYTTTGRLGLHQEWPIAMRARIVSKDFDKANKVLLESGDVLIFGGKSRHFYNGVKTIIPKSAPLQLSNETGLRPGRLKS</sequence>
<evidence type="ECO:0000256" key="1">
    <source>
        <dbReference type="ARBA" id="ARBA00007879"/>
    </source>
</evidence>
<feature type="transmembrane region" description="Helical" evidence="7">
    <location>
        <begin position="367"/>
        <end position="388"/>
    </location>
</feature>
<evidence type="ECO:0000313" key="9">
    <source>
        <dbReference type="EMBL" id="PWA70964.1"/>
    </source>
</evidence>
<comment type="caution">
    <text evidence="9">The sequence shown here is derived from an EMBL/GenBank/DDBJ whole genome shotgun (WGS) entry which is preliminary data.</text>
</comment>
<dbReference type="OrthoDB" id="6614653at2759"/>
<dbReference type="GO" id="GO:0035515">
    <property type="term" value="F:oxidative RNA demethylase activity"/>
    <property type="evidence" value="ECO:0007669"/>
    <property type="project" value="TreeGrafter"/>
</dbReference>
<dbReference type="InterPro" id="IPR037151">
    <property type="entry name" value="AlkB-like_sf"/>
</dbReference>
<evidence type="ECO:0000259" key="8">
    <source>
        <dbReference type="Pfam" id="PF13532"/>
    </source>
</evidence>
<evidence type="ECO:0000256" key="4">
    <source>
        <dbReference type="ARBA" id="ARBA00023002"/>
    </source>
</evidence>
<evidence type="ECO:0000256" key="7">
    <source>
        <dbReference type="SAM" id="Phobius"/>
    </source>
</evidence>
<dbReference type="Pfam" id="PF13532">
    <property type="entry name" value="2OG-FeII_Oxy_2"/>
    <property type="match status" value="1"/>
</dbReference>
<proteinExistence type="inferred from homology"/>
<keyword evidence="7" id="KW-1133">Transmembrane helix</keyword>
<dbReference type="PANTHER" id="PTHR16557">
    <property type="entry name" value="ALKYLATED DNA REPAIR PROTEIN ALKB-RELATED"/>
    <property type="match status" value="1"/>
</dbReference>
<evidence type="ECO:0000256" key="2">
    <source>
        <dbReference type="ARBA" id="ARBA00022723"/>
    </source>
</evidence>
<comment type="similarity">
    <text evidence="1">Belongs to the alkB family.</text>
</comment>
<dbReference type="InterPro" id="IPR027450">
    <property type="entry name" value="AlkB-like"/>
</dbReference>
<accession>A0A2U1NBS5</accession>
<dbReference type="STRING" id="35608.A0A2U1NBS5"/>
<keyword evidence="10" id="KW-1185">Reference proteome</keyword>
<keyword evidence="7" id="KW-0812">Transmembrane</keyword>
<dbReference type="InterPro" id="IPR046341">
    <property type="entry name" value="SET_dom_sf"/>
</dbReference>
<feature type="binding site" evidence="6">
    <location>
        <position position="612"/>
    </location>
    <ligand>
        <name>Fe cation</name>
        <dbReference type="ChEBI" id="CHEBI:24875"/>
        <note>catalytic</note>
    </ligand>
</feature>
<dbReference type="SUPFAM" id="SSF82199">
    <property type="entry name" value="SET domain"/>
    <property type="match status" value="1"/>
</dbReference>
<evidence type="ECO:0000313" key="10">
    <source>
        <dbReference type="Proteomes" id="UP000245207"/>
    </source>
</evidence>
<dbReference type="InterPro" id="IPR004574">
    <property type="entry name" value="Alkb"/>
</dbReference>
<reference evidence="9 10" key="1">
    <citation type="journal article" date="2018" name="Mol. Plant">
        <title>The genome of Artemisia annua provides insight into the evolution of Asteraceae family and artemisinin biosynthesis.</title>
        <authorList>
            <person name="Shen Q."/>
            <person name="Zhang L."/>
            <person name="Liao Z."/>
            <person name="Wang S."/>
            <person name="Yan T."/>
            <person name="Shi P."/>
            <person name="Liu M."/>
            <person name="Fu X."/>
            <person name="Pan Q."/>
            <person name="Wang Y."/>
            <person name="Lv Z."/>
            <person name="Lu X."/>
            <person name="Zhang F."/>
            <person name="Jiang W."/>
            <person name="Ma Y."/>
            <person name="Chen M."/>
            <person name="Hao X."/>
            <person name="Li L."/>
            <person name="Tang Y."/>
            <person name="Lv G."/>
            <person name="Zhou Y."/>
            <person name="Sun X."/>
            <person name="Brodelius P.E."/>
            <person name="Rose J.K.C."/>
            <person name="Tang K."/>
        </authorList>
    </citation>
    <scope>NUCLEOTIDE SEQUENCE [LARGE SCALE GENOMIC DNA]</scope>
    <source>
        <strain evidence="10">cv. Huhao1</strain>
        <tissue evidence="9">Leaf</tissue>
    </source>
</reference>
<dbReference type="AlphaFoldDB" id="A0A2U1NBS5"/>
<dbReference type="Gene3D" id="2.60.120.590">
    <property type="entry name" value="Alpha-ketoglutarate-dependent dioxygenase AlkB-like"/>
    <property type="match status" value="1"/>
</dbReference>
<keyword evidence="7" id="KW-0472">Membrane</keyword>
<dbReference type="SUPFAM" id="SSF51197">
    <property type="entry name" value="Clavaminate synthase-like"/>
    <property type="match status" value="1"/>
</dbReference>
<keyword evidence="5 6" id="KW-0408">Iron</keyword>
<dbReference type="GO" id="GO:0035516">
    <property type="term" value="F:broad specificity oxidative DNA demethylase activity"/>
    <property type="evidence" value="ECO:0007669"/>
    <property type="project" value="TreeGrafter"/>
</dbReference>